<feature type="compositionally biased region" description="Low complexity" evidence="1">
    <location>
        <begin position="54"/>
        <end position="63"/>
    </location>
</feature>
<accession>S8CB87</accession>
<dbReference type="Proteomes" id="UP000015453">
    <property type="component" value="Unassembled WGS sequence"/>
</dbReference>
<dbReference type="AlphaFoldDB" id="S8CB87"/>
<evidence type="ECO:0000313" key="2">
    <source>
        <dbReference type="EMBL" id="EPS61646.1"/>
    </source>
</evidence>
<feature type="non-terminal residue" evidence="2">
    <location>
        <position position="92"/>
    </location>
</feature>
<evidence type="ECO:0000256" key="1">
    <source>
        <dbReference type="SAM" id="MobiDB-lite"/>
    </source>
</evidence>
<comment type="caution">
    <text evidence="2">The sequence shown here is derived from an EMBL/GenBank/DDBJ whole genome shotgun (WGS) entry which is preliminary data.</text>
</comment>
<feature type="non-terminal residue" evidence="2">
    <location>
        <position position="1"/>
    </location>
</feature>
<organism evidence="2 3">
    <name type="scientific">Genlisea aurea</name>
    <dbReference type="NCBI Taxonomy" id="192259"/>
    <lineage>
        <taxon>Eukaryota</taxon>
        <taxon>Viridiplantae</taxon>
        <taxon>Streptophyta</taxon>
        <taxon>Embryophyta</taxon>
        <taxon>Tracheophyta</taxon>
        <taxon>Spermatophyta</taxon>
        <taxon>Magnoliopsida</taxon>
        <taxon>eudicotyledons</taxon>
        <taxon>Gunneridae</taxon>
        <taxon>Pentapetalae</taxon>
        <taxon>asterids</taxon>
        <taxon>lamiids</taxon>
        <taxon>Lamiales</taxon>
        <taxon>Lentibulariaceae</taxon>
        <taxon>Genlisea</taxon>
    </lineage>
</organism>
<reference evidence="2 3" key="1">
    <citation type="journal article" date="2013" name="BMC Genomics">
        <title>The miniature genome of a carnivorous plant Genlisea aurea contains a low number of genes and short non-coding sequences.</title>
        <authorList>
            <person name="Leushkin E.V."/>
            <person name="Sutormin R.A."/>
            <person name="Nabieva E.R."/>
            <person name="Penin A.A."/>
            <person name="Kondrashov A.S."/>
            <person name="Logacheva M.D."/>
        </authorList>
    </citation>
    <scope>NUCLEOTIDE SEQUENCE [LARGE SCALE GENOMIC DNA]</scope>
</reference>
<protein>
    <submittedName>
        <fullName evidence="2">Uncharacterized protein</fullName>
    </submittedName>
</protein>
<keyword evidence="3" id="KW-1185">Reference proteome</keyword>
<evidence type="ECO:0000313" key="3">
    <source>
        <dbReference type="Proteomes" id="UP000015453"/>
    </source>
</evidence>
<sequence>FFGNRFCHPTLGFMSHNQSRSEPTHYRKTTRSGNSNQQRQYQGGIASKGGGGASSATSNSGSRSFKKYGGSGQGGQPNTRSPNVDVESAAQA</sequence>
<dbReference type="EMBL" id="AUSU01006688">
    <property type="protein sequence ID" value="EPS61646.1"/>
    <property type="molecule type" value="Genomic_DNA"/>
</dbReference>
<feature type="compositionally biased region" description="Polar residues" evidence="1">
    <location>
        <begin position="31"/>
        <end position="41"/>
    </location>
</feature>
<feature type="region of interest" description="Disordered" evidence="1">
    <location>
        <begin position="1"/>
        <end position="92"/>
    </location>
</feature>
<proteinExistence type="predicted"/>
<gene>
    <name evidence="2" type="ORF">M569_13153</name>
</gene>
<name>S8CB87_9LAMI</name>